<keyword evidence="1" id="KW-0812">Transmembrane</keyword>
<sequence length="78" mass="8556">MADAVKWISSRLIGAIGAATVAQQPPAISNYIEGGVLGILALVLYYLLTNFSHNQREITKALRDVEKQIAIIMSKRDE</sequence>
<accession>A0A383DFX8</accession>
<feature type="transmembrane region" description="Helical" evidence="1">
    <location>
        <begin position="28"/>
        <end position="48"/>
    </location>
</feature>
<keyword evidence="1" id="KW-0472">Membrane</keyword>
<keyword evidence="1" id="KW-1133">Transmembrane helix</keyword>
<dbReference type="AlphaFoldDB" id="A0A383DFX8"/>
<organism evidence="2">
    <name type="scientific">marine metagenome</name>
    <dbReference type="NCBI Taxonomy" id="408172"/>
    <lineage>
        <taxon>unclassified sequences</taxon>
        <taxon>metagenomes</taxon>
        <taxon>ecological metagenomes</taxon>
    </lineage>
</organism>
<evidence type="ECO:0000256" key="1">
    <source>
        <dbReference type="SAM" id="Phobius"/>
    </source>
</evidence>
<name>A0A383DFX8_9ZZZZ</name>
<proteinExistence type="predicted"/>
<protein>
    <submittedName>
        <fullName evidence="2">Uncharacterized protein</fullName>
    </submittedName>
</protein>
<dbReference type="EMBL" id="UINC01216900">
    <property type="protein sequence ID" value="SVE43244.1"/>
    <property type="molecule type" value="Genomic_DNA"/>
</dbReference>
<reference evidence="2" key="1">
    <citation type="submission" date="2018-05" db="EMBL/GenBank/DDBJ databases">
        <authorList>
            <person name="Lanie J.A."/>
            <person name="Ng W.-L."/>
            <person name="Kazmierczak K.M."/>
            <person name="Andrzejewski T.M."/>
            <person name="Davidsen T.M."/>
            <person name="Wayne K.J."/>
            <person name="Tettelin H."/>
            <person name="Glass J.I."/>
            <person name="Rusch D."/>
            <person name="Podicherti R."/>
            <person name="Tsui H.-C.T."/>
            <person name="Winkler M.E."/>
        </authorList>
    </citation>
    <scope>NUCLEOTIDE SEQUENCE</scope>
</reference>
<evidence type="ECO:0000313" key="2">
    <source>
        <dbReference type="EMBL" id="SVE43244.1"/>
    </source>
</evidence>
<gene>
    <name evidence="2" type="ORF">METZ01_LOCUS496098</name>
</gene>